<dbReference type="InterPro" id="IPR012551">
    <property type="entry name" value="DUF1707_SHOCT-like"/>
</dbReference>
<protein>
    <submittedName>
        <fullName evidence="3">DUF1707 domain-containing protein</fullName>
    </submittedName>
</protein>
<feature type="region of interest" description="Disordered" evidence="1">
    <location>
        <begin position="217"/>
        <end position="243"/>
    </location>
</feature>
<feature type="region of interest" description="Disordered" evidence="1">
    <location>
        <begin position="1"/>
        <end position="34"/>
    </location>
</feature>
<reference evidence="3 4" key="1">
    <citation type="submission" date="2024-03" db="EMBL/GenBank/DDBJ databases">
        <title>Actinomycetospora sp. OC33-EN08, a novel actinomycete isolated from wild orchid (Aerides multiflora).</title>
        <authorList>
            <person name="Suriyachadkun C."/>
        </authorList>
    </citation>
    <scope>NUCLEOTIDE SEQUENCE [LARGE SCALE GENOMIC DNA]</scope>
    <source>
        <strain evidence="3 4">OC33-EN08</strain>
    </source>
</reference>
<evidence type="ECO:0000256" key="1">
    <source>
        <dbReference type="SAM" id="MobiDB-lite"/>
    </source>
</evidence>
<dbReference type="PANTHER" id="PTHR40763">
    <property type="entry name" value="MEMBRANE PROTEIN-RELATED"/>
    <property type="match status" value="1"/>
</dbReference>
<dbReference type="RefSeq" id="WP_337696223.1">
    <property type="nucleotide sequence ID" value="NZ_JBBEGN010000008.1"/>
</dbReference>
<evidence type="ECO:0000313" key="3">
    <source>
        <dbReference type="EMBL" id="MEJ2869653.1"/>
    </source>
</evidence>
<evidence type="ECO:0000313" key="4">
    <source>
        <dbReference type="Proteomes" id="UP001385809"/>
    </source>
</evidence>
<keyword evidence="4" id="KW-1185">Reference proteome</keyword>
<name>A0ABU8MRR9_9PSEU</name>
<dbReference type="EMBL" id="JBBEGN010000008">
    <property type="protein sequence ID" value="MEJ2869653.1"/>
    <property type="molecule type" value="Genomic_DNA"/>
</dbReference>
<feature type="compositionally biased region" description="Basic and acidic residues" evidence="1">
    <location>
        <begin position="231"/>
        <end position="243"/>
    </location>
</feature>
<feature type="domain" description="DUF1707" evidence="2">
    <location>
        <begin position="28"/>
        <end position="79"/>
    </location>
</feature>
<organism evidence="3 4">
    <name type="scientific">Actinomycetospora aurantiaca</name>
    <dbReference type="NCBI Taxonomy" id="3129233"/>
    <lineage>
        <taxon>Bacteria</taxon>
        <taxon>Bacillati</taxon>
        <taxon>Actinomycetota</taxon>
        <taxon>Actinomycetes</taxon>
        <taxon>Pseudonocardiales</taxon>
        <taxon>Pseudonocardiaceae</taxon>
        <taxon>Actinomycetospora</taxon>
    </lineage>
</organism>
<proteinExistence type="predicted"/>
<gene>
    <name evidence="3" type="ORF">WCD74_17905</name>
</gene>
<comment type="caution">
    <text evidence="3">The sequence shown here is derived from an EMBL/GenBank/DDBJ whole genome shotgun (WGS) entry which is preliminary data.</text>
</comment>
<feature type="compositionally biased region" description="Basic residues" evidence="1">
    <location>
        <begin position="220"/>
        <end position="230"/>
    </location>
</feature>
<dbReference type="Pfam" id="PF08044">
    <property type="entry name" value="DUF1707"/>
    <property type="match status" value="1"/>
</dbReference>
<accession>A0ABU8MRR9</accession>
<dbReference type="Proteomes" id="UP001385809">
    <property type="component" value="Unassembled WGS sequence"/>
</dbReference>
<sequence length="243" mass="26439">MGRPGDRDGRRSRRVADPVHPDEPARKRASDAEREDVASMLARAMVAGRLTPVEYSDRAAIAQAARYRDQLDGLLADLPGAVLHSSHGSDVLDLEAGVGGSISRRGYWKVPPTVRVRSWVGKVLLDLSEAECATAVVAVELTTGMCSPTLVLPEGATADVDDLRISAGSVRDETVHRRERGELHVSVRGRHAFGDVVLRHPVRGRWERLRALPAEAPRSVARRVTRAHRPARPDARGSDGPSR</sequence>
<evidence type="ECO:0000259" key="2">
    <source>
        <dbReference type="Pfam" id="PF08044"/>
    </source>
</evidence>
<dbReference type="PANTHER" id="PTHR40763:SF5">
    <property type="entry name" value="MEMBRANE PROTEIN"/>
    <property type="match status" value="1"/>
</dbReference>